<dbReference type="AlphaFoldDB" id="A0A074ZMA1"/>
<evidence type="ECO:0000313" key="3">
    <source>
        <dbReference type="EMBL" id="KER28166.1"/>
    </source>
</evidence>
<dbReference type="InterPro" id="IPR015424">
    <property type="entry name" value="PyrdxlP-dep_Trfase"/>
</dbReference>
<feature type="binding site" evidence="1">
    <location>
        <position position="272"/>
    </location>
    <ligand>
        <name>pyridoxal 5'-phosphate</name>
        <dbReference type="ChEBI" id="CHEBI:597326"/>
    </ligand>
</feature>
<dbReference type="PANTHER" id="PTHR14084">
    <property type="entry name" value="KYNURENINASE"/>
    <property type="match status" value="1"/>
</dbReference>
<dbReference type="InterPro" id="IPR015421">
    <property type="entry name" value="PyrdxlP-dep_Trfase_major"/>
</dbReference>
<dbReference type="Gene3D" id="3.40.640.10">
    <property type="entry name" value="Type I PLP-dependent aspartate aminotransferase-like (Major domain)"/>
    <property type="match status" value="1"/>
</dbReference>
<dbReference type="Pfam" id="PF22580">
    <property type="entry name" value="KYNU_C"/>
    <property type="match status" value="1"/>
</dbReference>
<comment type="catalytic activity">
    <reaction evidence="1 2">
        <text>L-kynurenine + H2O = anthranilate + L-alanine + H(+)</text>
        <dbReference type="Rhea" id="RHEA:16813"/>
        <dbReference type="ChEBI" id="CHEBI:15377"/>
        <dbReference type="ChEBI" id="CHEBI:15378"/>
        <dbReference type="ChEBI" id="CHEBI:16567"/>
        <dbReference type="ChEBI" id="CHEBI:57959"/>
        <dbReference type="ChEBI" id="CHEBI:57972"/>
        <dbReference type="EC" id="3.7.1.3"/>
    </reaction>
</comment>
<evidence type="ECO:0000256" key="2">
    <source>
        <dbReference type="PIRNR" id="PIRNR038800"/>
    </source>
</evidence>
<dbReference type="GO" id="GO:0030429">
    <property type="term" value="F:kynureninase activity"/>
    <property type="evidence" value="ECO:0007669"/>
    <property type="project" value="UniProtKB-UniRule"/>
</dbReference>
<comment type="function">
    <text evidence="1 2">Catalyzes the cleavage of L-kynurenine (L-Kyn) and L-3-hydroxykynurenine (L-3OHKyn) into anthranilic acid (AA) and 3-hydroxyanthranilic acid (3-OHAA), respectively.</text>
</comment>
<name>A0A074ZMA1_OPIVI</name>
<comment type="similarity">
    <text evidence="1 2">Belongs to the kynureninase family.</text>
</comment>
<comment type="pathway">
    <text evidence="1 2">Amino-acid degradation; L-kynurenine degradation; L-alanine and anthranilate from L-kynurenine: step 1/1.</text>
</comment>
<feature type="binding site" evidence="1">
    <location>
        <position position="250"/>
    </location>
    <ligand>
        <name>pyridoxal 5'-phosphate</name>
        <dbReference type="ChEBI" id="CHEBI:597326"/>
    </ligand>
</feature>
<dbReference type="CTD" id="20319109"/>
<organism evidence="3 4">
    <name type="scientific">Opisthorchis viverrini</name>
    <name type="common">Southeast Asian liver fluke</name>
    <dbReference type="NCBI Taxonomy" id="6198"/>
    <lineage>
        <taxon>Eukaryota</taxon>
        <taxon>Metazoa</taxon>
        <taxon>Spiralia</taxon>
        <taxon>Lophotrochozoa</taxon>
        <taxon>Platyhelminthes</taxon>
        <taxon>Trematoda</taxon>
        <taxon>Digenea</taxon>
        <taxon>Opisthorchiida</taxon>
        <taxon>Opisthorchiata</taxon>
        <taxon>Opisthorchiidae</taxon>
        <taxon>Opisthorchis</taxon>
    </lineage>
</organism>
<comment type="subunit">
    <text evidence="1 2">Homodimer.</text>
</comment>
<keyword evidence="1 2" id="KW-0662">Pyridine nucleotide biosynthesis</keyword>
<dbReference type="GeneID" id="20319109"/>
<evidence type="ECO:0000313" key="4">
    <source>
        <dbReference type="Proteomes" id="UP000054324"/>
    </source>
</evidence>
<keyword evidence="1 2" id="KW-0963">Cytoplasm</keyword>
<dbReference type="SUPFAM" id="SSF53383">
    <property type="entry name" value="PLP-dependent transferases"/>
    <property type="match status" value="1"/>
</dbReference>
<dbReference type="Proteomes" id="UP000054324">
    <property type="component" value="Unassembled WGS sequence"/>
</dbReference>
<dbReference type="InterPro" id="IPR015422">
    <property type="entry name" value="PyrdxlP-dep_Trfase_small"/>
</dbReference>
<dbReference type="UniPathway" id="UPA00334">
    <property type="reaction ID" value="UER00455"/>
</dbReference>
<dbReference type="GO" id="GO:0019805">
    <property type="term" value="P:quinolinate biosynthetic process"/>
    <property type="evidence" value="ECO:0007669"/>
    <property type="project" value="UniProtKB-UniRule"/>
</dbReference>
<comment type="pathway">
    <text evidence="1 2">Cofactor biosynthesis; NAD(+) biosynthesis; quinolinate from L-kynurenine: step 2/3.</text>
</comment>
<comment type="caution">
    <text evidence="1">Lacks conserved residue(s) required for the propagation of feature annotation.</text>
</comment>
<keyword evidence="4" id="KW-1185">Reference proteome</keyword>
<comment type="cofactor">
    <cofactor evidence="1 2">
        <name>pyridoxal 5'-phosphate</name>
        <dbReference type="ChEBI" id="CHEBI:597326"/>
    </cofactor>
</comment>
<reference evidence="3 4" key="1">
    <citation type="submission" date="2013-11" db="EMBL/GenBank/DDBJ databases">
        <title>Opisthorchis viverrini - life in the bile duct.</title>
        <authorList>
            <person name="Young N.D."/>
            <person name="Nagarajan N."/>
            <person name="Lin S.J."/>
            <person name="Korhonen P.K."/>
            <person name="Jex A.R."/>
            <person name="Hall R.S."/>
            <person name="Safavi-Hemami H."/>
            <person name="Kaewkong W."/>
            <person name="Bertrand D."/>
            <person name="Gao S."/>
            <person name="Seet Q."/>
            <person name="Wongkham S."/>
            <person name="Teh B.T."/>
            <person name="Wongkham C."/>
            <person name="Intapan P.M."/>
            <person name="Maleewong W."/>
            <person name="Yang X."/>
            <person name="Hu M."/>
            <person name="Wang Z."/>
            <person name="Hofmann A."/>
            <person name="Sternberg P.W."/>
            <person name="Tan P."/>
            <person name="Wang J."/>
            <person name="Gasser R.B."/>
        </authorList>
    </citation>
    <scope>NUCLEOTIDE SEQUENCE [LARGE SCALE GENOMIC DNA]</scope>
</reference>
<dbReference type="GO" id="GO:0030170">
    <property type="term" value="F:pyridoxal phosphate binding"/>
    <property type="evidence" value="ECO:0007669"/>
    <property type="project" value="UniProtKB-UniRule"/>
</dbReference>
<feature type="binding site" evidence="1">
    <location>
        <position position="345"/>
    </location>
    <ligand>
        <name>pyridoxal 5'-phosphate</name>
        <dbReference type="ChEBI" id="CHEBI:597326"/>
    </ligand>
</feature>
<accession>A0A074ZMA1</accession>
<comment type="subcellular location">
    <subcellularLocation>
        <location evidence="1 2">Cytoplasm</location>
    </subcellularLocation>
</comment>
<dbReference type="GO" id="GO:0019441">
    <property type="term" value="P:L-tryptophan catabolic process to kynurenine"/>
    <property type="evidence" value="ECO:0007669"/>
    <property type="project" value="TreeGrafter"/>
</dbReference>
<dbReference type="GO" id="GO:0043420">
    <property type="term" value="P:anthranilate metabolic process"/>
    <property type="evidence" value="ECO:0007669"/>
    <property type="project" value="UniProtKB-UniRule"/>
</dbReference>
<evidence type="ECO:0000256" key="1">
    <source>
        <dbReference type="HAMAP-Rule" id="MF_03017"/>
    </source>
</evidence>
<keyword evidence="1 2" id="KW-0663">Pyridoxal phosphate</keyword>
<keyword evidence="1 2" id="KW-0378">Hydrolase</keyword>
<dbReference type="EC" id="3.7.1.3" evidence="1 2"/>
<dbReference type="UniPathway" id="UPA00253">
    <property type="reaction ID" value="UER00329"/>
</dbReference>
<dbReference type="PIRSF" id="PIRSF038800">
    <property type="entry name" value="KYNU"/>
    <property type="match status" value="1"/>
</dbReference>
<dbReference type="GO" id="GO:0034354">
    <property type="term" value="P:'de novo' NAD+ biosynthetic process from L-tryptophan"/>
    <property type="evidence" value="ECO:0007669"/>
    <property type="project" value="UniProtKB-UniRule"/>
</dbReference>
<feature type="binding site" evidence="1">
    <location>
        <begin position="161"/>
        <end position="164"/>
    </location>
    <ligand>
        <name>pyridoxal 5'-phosphate</name>
        <dbReference type="ChEBI" id="CHEBI:597326"/>
    </ligand>
</feature>
<dbReference type="RefSeq" id="XP_009168059.1">
    <property type="nucleotide sequence ID" value="XM_009169795.1"/>
</dbReference>
<dbReference type="PANTHER" id="PTHR14084:SF0">
    <property type="entry name" value="KYNURENINASE"/>
    <property type="match status" value="1"/>
</dbReference>
<feature type="binding site" evidence="1">
    <location>
        <position position="133"/>
    </location>
    <ligand>
        <name>pyridoxal 5'-phosphate</name>
        <dbReference type="ChEBI" id="CHEBI:597326"/>
    </ligand>
</feature>
<protein>
    <recommendedName>
        <fullName evidence="1 2">Kynureninase</fullName>
        <ecNumber evidence="1 2">3.7.1.3</ecNumber>
    </recommendedName>
    <alternativeName>
        <fullName evidence="1">L-kynurenine hydrolase</fullName>
    </alternativeName>
</protein>
<feature type="binding site" evidence="1">
    <location>
        <position position="134"/>
    </location>
    <ligand>
        <name>pyridoxal 5'-phosphate</name>
        <dbReference type="ChEBI" id="CHEBI:597326"/>
    </ligand>
</feature>
<dbReference type="HAMAP" id="MF_01970">
    <property type="entry name" value="Kynureninase"/>
    <property type="match status" value="1"/>
</dbReference>
<dbReference type="OrthoDB" id="5978656at2759"/>
<feature type="binding site" evidence="1">
    <location>
        <position position="317"/>
    </location>
    <ligand>
        <name>pyridoxal 5'-phosphate</name>
        <dbReference type="ChEBI" id="CHEBI:597326"/>
    </ligand>
</feature>
<feature type="binding site" evidence="1">
    <location>
        <position position="247"/>
    </location>
    <ligand>
        <name>pyridoxal 5'-phosphate</name>
        <dbReference type="ChEBI" id="CHEBI:597326"/>
    </ligand>
</feature>
<dbReference type="KEGG" id="ovi:T265_04927"/>
<dbReference type="InterPro" id="IPR010111">
    <property type="entry name" value="Kynureninase"/>
</dbReference>
<dbReference type="GO" id="GO:0097053">
    <property type="term" value="P:L-kynurenine catabolic process"/>
    <property type="evidence" value="ECO:0007669"/>
    <property type="project" value="UniProtKB-UniRule"/>
</dbReference>
<gene>
    <name evidence="3" type="ORF">T265_04927</name>
</gene>
<dbReference type="NCBIfam" id="TIGR01814">
    <property type="entry name" value="kynureninase"/>
    <property type="match status" value="1"/>
</dbReference>
<proteinExistence type="inferred from homology"/>
<sequence length="474" mass="53262">MDYRQLADKQNLRFDCIEFAQWLDSNDPLGWLREEFDHPTFECLEKMTTISITPKEKRSGNTVTYLCGNSLGLPPKKLASVLQDTIQNWSGLGVHAYMNGPLPASLCDITLTEDIAKYIVGAETDEVAVTANLSVNMHILLATFYRPEGTKSCILIEKGAFPSDYYVIESQIAWHGLDPKDNIIMLEPRPGEWCLRTEDIVQTIKDNSHRIALIWLPGVQFITGQSFDMERITEAGHKFAQCCVGWDLAHSVGNVVLELHKWNVDVAVWCSYKYLNGSPGALGGLFVHRRHHHQPGINGSRISRPGIIPTGPQLTGWWSHRIETRFQMTGNMELATGAQAYRISNPPLLLAAALKTSVDLFKQCGGVSELRKKSVLLTGYLEYLIEHGQFSLPNNLFEIVTPKEKEARGAQLTLFVQKNLQQLYEGLASEGIIVDTRPPNCIRIAPVPLYNRFIDVFNFVRLLHCLVSKLPMSD</sequence>
<dbReference type="GO" id="GO:0005737">
    <property type="term" value="C:cytoplasm"/>
    <property type="evidence" value="ECO:0007669"/>
    <property type="project" value="UniProtKB-SubCell"/>
</dbReference>
<feature type="modified residue" description="N6-(pyridoxal phosphate)lysine" evidence="1">
    <location>
        <position position="273"/>
    </location>
</feature>
<dbReference type="STRING" id="6198.A0A074ZMA1"/>
<comment type="catalytic activity">
    <reaction evidence="2">
        <text>3-hydroxy-L-kynurenine + H2O = 3-hydroxyanthranilate + L-alanine + H(+)</text>
        <dbReference type="Rhea" id="RHEA:25143"/>
        <dbReference type="ChEBI" id="CHEBI:15377"/>
        <dbReference type="ChEBI" id="CHEBI:15378"/>
        <dbReference type="ChEBI" id="CHEBI:36559"/>
        <dbReference type="ChEBI" id="CHEBI:57972"/>
        <dbReference type="ChEBI" id="CHEBI:58125"/>
        <dbReference type="EC" id="3.7.1.3"/>
    </reaction>
</comment>
<dbReference type="EMBL" id="KL596705">
    <property type="protein sequence ID" value="KER28166.1"/>
    <property type="molecule type" value="Genomic_DNA"/>
</dbReference>
<dbReference type="Gene3D" id="3.90.1150.10">
    <property type="entry name" value="Aspartate Aminotransferase, domain 1"/>
    <property type="match status" value="1"/>
</dbReference>